<dbReference type="InterPro" id="IPR029052">
    <property type="entry name" value="Metallo-depent_PP-like"/>
</dbReference>
<dbReference type="GO" id="GO:0015031">
    <property type="term" value="P:protein transport"/>
    <property type="evidence" value="ECO:0007669"/>
    <property type="project" value="UniProtKB-KW"/>
</dbReference>
<evidence type="ECO:0000256" key="2">
    <source>
        <dbReference type="ARBA" id="ARBA00017767"/>
    </source>
</evidence>
<dbReference type="OrthoDB" id="10258130at2759"/>
<sequence length="232" mass="25475">MAGNFTDFGDLVLIIGDFHVPQRAIDLPPCFKELLHTDKIRHVLCTGNVGCESMLEFLRGIAGSVHIVKGDMDEGMDFPEYKILQFGVSLHLASPTRIAVYAKLEEASSGNSVCVRAFASVLNAGEFKVALLHGHQVVPWGDADALLQWQRRLDCDILVSGHTHSNSVREVEGRFFINPGSATGAYQPWAPTPTPSFMLMALQGASVVLYIYEERDGKAEVVMSEFSKPPKK</sequence>
<reference evidence="7" key="2">
    <citation type="submission" date="2013-10" db="EMBL/GenBank/DDBJ databases">
        <authorList>
            <person name="Aslett M."/>
        </authorList>
    </citation>
    <scope>NUCLEOTIDE SEQUENCE [LARGE SCALE GENOMIC DNA]</scope>
    <source>
        <strain evidence="7">Houghton</strain>
    </source>
</reference>
<dbReference type="InterPro" id="IPR024654">
    <property type="entry name" value="Calcineurin-like_PHP_lpxH"/>
</dbReference>
<comment type="similarity">
    <text evidence="1 5">Belongs to the VPS29 family.</text>
</comment>
<feature type="domain" description="Calcineurin-like phosphoesterase" evidence="6">
    <location>
        <begin position="12"/>
        <end position="200"/>
    </location>
</feature>
<keyword evidence="3" id="KW-0813">Transport</keyword>
<dbReference type="Gene3D" id="3.60.21.10">
    <property type="match status" value="1"/>
</dbReference>
<dbReference type="GO" id="GO:0030904">
    <property type="term" value="C:retromer complex"/>
    <property type="evidence" value="ECO:0007669"/>
    <property type="project" value="InterPro"/>
</dbReference>
<evidence type="ECO:0000259" key="6">
    <source>
        <dbReference type="Pfam" id="PF12850"/>
    </source>
</evidence>
<dbReference type="SUPFAM" id="SSF56300">
    <property type="entry name" value="Metallo-dependent phosphatases"/>
    <property type="match status" value="1"/>
</dbReference>
<evidence type="ECO:0000313" key="8">
    <source>
        <dbReference type="Proteomes" id="UP000018201"/>
    </source>
</evidence>
<keyword evidence="8" id="KW-1185">Reference proteome</keyword>
<dbReference type="GO" id="GO:0005829">
    <property type="term" value="C:cytosol"/>
    <property type="evidence" value="ECO:0007669"/>
    <property type="project" value="GOC"/>
</dbReference>
<organism evidence="7 8">
    <name type="scientific">Eimeria praecox</name>
    <dbReference type="NCBI Taxonomy" id="51316"/>
    <lineage>
        <taxon>Eukaryota</taxon>
        <taxon>Sar</taxon>
        <taxon>Alveolata</taxon>
        <taxon>Apicomplexa</taxon>
        <taxon>Conoidasida</taxon>
        <taxon>Coccidia</taxon>
        <taxon>Eucoccidiorida</taxon>
        <taxon>Eimeriorina</taxon>
        <taxon>Eimeriidae</taxon>
        <taxon>Eimeria</taxon>
    </lineage>
</organism>
<dbReference type="InterPro" id="IPR028661">
    <property type="entry name" value="Vps29"/>
</dbReference>
<dbReference type="Proteomes" id="UP000018201">
    <property type="component" value="Unassembled WGS sequence"/>
</dbReference>
<dbReference type="PANTHER" id="PTHR11124">
    <property type="entry name" value="VACUOLAR SORTING PROTEIN VPS29"/>
    <property type="match status" value="1"/>
</dbReference>
<name>U6H3A1_9EIME</name>
<accession>U6H3A1</accession>
<evidence type="ECO:0000256" key="3">
    <source>
        <dbReference type="ARBA" id="ARBA00022448"/>
    </source>
</evidence>
<dbReference type="AlphaFoldDB" id="U6H3A1"/>
<dbReference type="Pfam" id="PF12850">
    <property type="entry name" value="Metallophos_2"/>
    <property type="match status" value="1"/>
</dbReference>
<evidence type="ECO:0000256" key="1">
    <source>
        <dbReference type="ARBA" id="ARBA00005945"/>
    </source>
</evidence>
<keyword evidence="4" id="KW-0653">Protein transport</keyword>
<evidence type="ECO:0000256" key="4">
    <source>
        <dbReference type="ARBA" id="ARBA00022927"/>
    </source>
</evidence>
<evidence type="ECO:0000256" key="5">
    <source>
        <dbReference type="RuleBase" id="RU362040"/>
    </source>
</evidence>
<evidence type="ECO:0000313" key="7">
    <source>
        <dbReference type="EMBL" id="CDI85199.1"/>
    </source>
</evidence>
<protein>
    <recommendedName>
        <fullName evidence="2 5">Vacuolar protein sorting-associated protein 29</fullName>
    </recommendedName>
</protein>
<dbReference type="EMBL" id="HG693514">
    <property type="protein sequence ID" value="CDI85199.1"/>
    <property type="molecule type" value="Genomic_DNA"/>
</dbReference>
<dbReference type="VEuPathDB" id="ToxoDB:EPH_0014650"/>
<reference evidence="7" key="1">
    <citation type="submission" date="2013-10" db="EMBL/GenBank/DDBJ databases">
        <title>Genomic analysis of the causative agents of coccidiosis in chickens.</title>
        <authorList>
            <person name="Reid A.J."/>
            <person name="Blake D."/>
            <person name="Billington K."/>
            <person name="Browne H."/>
            <person name="Dunn M."/>
            <person name="Hung S."/>
            <person name="Kawahara F."/>
            <person name="Miranda-Saavedra D."/>
            <person name="Mourier T."/>
            <person name="Nagra H."/>
            <person name="Otto T.D."/>
            <person name="Rawlings N."/>
            <person name="Sanchez A."/>
            <person name="Sanders M."/>
            <person name="Subramaniam C."/>
            <person name="Tay Y."/>
            <person name="Dear P."/>
            <person name="Doerig C."/>
            <person name="Gruber A."/>
            <person name="Parkinson J."/>
            <person name="Shirley M."/>
            <person name="Wan K.L."/>
            <person name="Berriman M."/>
            <person name="Tomley F."/>
            <person name="Pain A."/>
        </authorList>
    </citation>
    <scope>NUCLEOTIDE SEQUENCE [LARGE SCALE GENOMIC DNA]</scope>
    <source>
        <strain evidence="7">Houghton</strain>
    </source>
</reference>
<dbReference type="GO" id="GO:0042147">
    <property type="term" value="P:retrograde transport, endosome to Golgi"/>
    <property type="evidence" value="ECO:0007669"/>
    <property type="project" value="InterPro"/>
</dbReference>
<proteinExistence type="inferred from homology"/>
<gene>
    <name evidence="7" type="ORF">EPH_0014650</name>
</gene>
<dbReference type="NCBIfam" id="TIGR00040">
    <property type="entry name" value="yfcE"/>
    <property type="match status" value="1"/>
</dbReference>
<dbReference type="CDD" id="cd07394">
    <property type="entry name" value="MPP_Vps29"/>
    <property type="match status" value="1"/>
</dbReference>
<dbReference type="InterPro" id="IPR000979">
    <property type="entry name" value="Phosphodiesterase_MJ0936/Vps29"/>
</dbReference>